<evidence type="ECO:0000259" key="1">
    <source>
        <dbReference type="Pfam" id="PF01402"/>
    </source>
</evidence>
<dbReference type="InterPro" id="IPR010985">
    <property type="entry name" value="Ribbon_hlx_hlx"/>
</dbReference>
<protein>
    <submittedName>
        <fullName evidence="2">Transcriptional regulator, CopG family</fullName>
    </submittedName>
</protein>
<geneLocation type="plasmid" evidence="2">
    <name>pLST424C-10</name>
</geneLocation>
<dbReference type="InterPro" id="IPR002145">
    <property type="entry name" value="CopG"/>
</dbReference>
<feature type="domain" description="Ribbon-helix-helix protein CopG" evidence="1">
    <location>
        <begin position="50"/>
        <end position="88"/>
    </location>
</feature>
<reference evidence="2" key="1">
    <citation type="submission" date="2012-01" db="EMBL/GenBank/DDBJ databases">
        <authorList>
            <person name="Summers A.O."/>
            <person name="Wireman J."/>
        </authorList>
    </citation>
    <scope>NUCLEOTIDE SEQUENCE</scope>
    <source>
        <strain evidence="2">LST424C</strain>
        <plasmid evidence="2">pLST424C-10</plasmid>
    </source>
</reference>
<name>I3W246_ECOLX</name>
<dbReference type="GO" id="GO:0006355">
    <property type="term" value="P:regulation of DNA-templated transcription"/>
    <property type="evidence" value="ECO:0007669"/>
    <property type="project" value="InterPro"/>
</dbReference>
<organism evidence="2">
    <name type="scientific">Escherichia coli</name>
    <dbReference type="NCBI Taxonomy" id="562"/>
    <lineage>
        <taxon>Bacteria</taxon>
        <taxon>Pseudomonadati</taxon>
        <taxon>Pseudomonadota</taxon>
        <taxon>Gammaproteobacteria</taxon>
        <taxon>Enterobacterales</taxon>
        <taxon>Enterobacteriaceae</taxon>
        <taxon>Escherichia</taxon>
    </lineage>
</organism>
<dbReference type="Pfam" id="PF01402">
    <property type="entry name" value="RHH_1"/>
    <property type="match status" value="1"/>
</dbReference>
<dbReference type="GO" id="GO:0043565">
    <property type="term" value="F:sequence-specific DNA binding"/>
    <property type="evidence" value="ECO:0007669"/>
    <property type="project" value="UniProtKB-ARBA"/>
</dbReference>
<dbReference type="EMBL" id="JQ418532">
    <property type="protein sequence ID" value="AFK89673.1"/>
    <property type="molecule type" value="Genomic_DNA"/>
</dbReference>
<dbReference type="SUPFAM" id="SSF47598">
    <property type="entry name" value="Ribbon-helix-helix"/>
    <property type="match status" value="1"/>
</dbReference>
<dbReference type="Gene3D" id="1.10.1220.10">
    <property type="entry name" value="Met repressor-like"/>
    <property type="match status" value="1"/>
</dbReference>
<sequence length="137" mass="15836">MHGYAARCMSPGLAENGQRKPYFWQISLTPIKVVTCITHDYKGDFMSAATSIRLDDELKDRLKTLADDRHRSAHALMLEAITEYIDREEKRSQYLRDGQAAWQHYQETGLHLSAEEVEAWIDTWGTENEQDAPPCHR</sequence>
<accession>I3W246</accession>
<evidence type="ECO:0000313" key="2">
    <source>
        <dbReference type="EMBL" id="AFK89673.1"/>
    </source>
</evidence>
<proteinExistence type="predicted"/>
<dbReference type="CDD" id="cd22233">
    <property type="entry name" value="RHH_CopAso-like"/>
    <property type="match status" value="1"/>
</dbReference>
<dbReference type="AlphaFoldDB" id="I3W246"/>
<keyword evidence="2" id="KW-0614">Plasmid</keyword>
<dbReference type="InterPro" id="IPR013321">
    <property type="entry name" value="Arc_rbn_hlx_hlx"/>
</dbReference>